<evidence type="ECO:0000313" key="2">
    <source>
        <dbReference type="EMBL" id="TBU63570.1"/>
    </source>
</evidence>
<accession>A0A4Q9Q8N9</accession>
<evidence type="ECO:0000256" key="1">
    <source>
        <dbReference type="SAM" id="SignalP"/>
    </source>
</evidence>
<keyword evidence="3" id="KW-1185">Reference proteome</keyword>
<organism evidence="2 3">
    <name type="scientific">Dichomitus squalens</name>
    <dbReference type="NCBI Taxonomy" id="114155"/>
    <lineage>
        <taxon>Eukaryota</taxon>
        <taxon>Fungi</taxon>
        <taxon>Dikarya</taxon>
        <taxon>Basidiomycota</taxon>
        <taxon>Agaricomycotina</taxon>
        <taxon>Agaricomycetes</taxon>
        <taxon>Polyporales</taxon>
        <taxon>Polyporaceae</taxon>
        <taxon>Dichomitus</taxon>
    </lineage>
</organism>
<dbReference type="EMBL" id="ML145089">
    <property type="protein sequence ID" value="TBU63570.1"/>
    <property type="molecule type" value="Genomic_DNA"/>
</dbReference>
<proteinExistence type="predicted"/>
<sequence>MPWLFFNTTSLCLPWKLLSSLFSGECVDSRDIQQLTVTHGLAGLWPRRHPAICSSPQAFSQILCLSLLSAFLETGYIILHKLGAATSSAPQVAGTDRPPFRVHVSFPILPPALVYRIHMVPQRSRRCDRGR</sequence>
<protein>
    <submittedName>
        <fullName evidence="2">Uncharacterized protein</fullName>
    </submittedName>
</protein>
<gene>
    <name evidence="2" type="ORF">BD310DRAFT_916688</name>
</gene>
<evidence type="ECO:0000313" key="3">
    <source>
        <dbReference type="Proteomes" id="UP000292082"/>
    </source>
</evidence>
<feature type="chain" id="PRO_5021030549" evidence="1">
    <location>
        <begin position="20"/>
        <end position="131"/>
    </location>
</feature>
<reference evidence="2 3" key="1">
    <citation type="submission" date="2019-01" db="EMBL/GenBank/DDBJ databases">
        <title>Draft genome sequences of three monokaryotic isolates of the white-rot basidiomycete fungus Dichomitus squalens.</title>
        <authorList>
            <consortium name="DOE Joint Genome Institute"/>
            <person name="Lopez S.C."/>
            <person name="Andreopoulos B."/>
            <person name="Pangilinan J."/>
            <person name="Lipzen A."/>
            <person name="Riley R."/>
            <person name="Ahrendt S."/>
            <person name="Ng V."/>
            <person name="Barry K."/>
            <person name="Daum C."/>
            <person name="Grigoriev I.V."/>
            <person name="Hilden K.S."/>
            <person name="Makela M.R."/>
            <person name="de Vries R.P."/>
        </authorList>
    </citation>
    <scope>NUCLEOTIDE SEQUENCE [LARGE SCALE GENOMIC DNA]</scope>
    <source>
        <strain evidence="2 3">CBS 464.89</strain>
    </source>
</reference>
<dbReference type="AlphaFoldDB" id="A0A4Q9Q8N9"/>
<feature type="signal peptide" evidence="1">
    <location>
        <begin position="1"/>
        <end position="19"/>
    </location>
</feature>
<keyword evidence="1" id="KW-0732">Signal</keyword>
<dbReference type="Proteomes" id="UP000292082">
    <property type="component" value="Unassembled WGS sequence"/>
</dbReference>
<name>A0A4Q9Q8N9_9APHY</name>